<reference evidence="1" key="1">
    <citation type="journal article" date="2014" name="Front. Microbiol.">
        <title>High frequency of phylogenetically diverse reductive dehalogenase-homologous genes in deep subseafloor sedimentary metagenomes.</title>
        <authorList>
            <person name="Kawai M."/>
            <person name="Futagami T."/>
            <person name="Toyoda A."/>
            <person name="Takaki Y."/>
            <person name="Nishi S."/>
            <person name="Hori S."/>
            <person name="Arai W."/>
            <person name="Tsubouchi T."/>
            <person name="Morono Y."/>
            <person name="Uchiyama I."/>
            <person name="Ito T."/>
            <person name="Fujiyama A."/>
            <person name="Inagaki F."/>
            <person name="Takami H."/>
        </authorList>
    </citation>
    <scope>NUCLEOTIDE SEQUENCE</scope>
    <source>
        <strain evidence="1">Expedition CK06-06</strain>
    </source>
</reference>
<evidence type="ECO:0000313" key="1">
    <source>
        <dbReference type="EMBL" id="GAI13471.1"/>
    </source>
</evidence>
<sequence>ESYSLDNLVILVTPHIILQEEAEEAVLKEAL</sequence>
<protein>
    <submittedName>
        <fullName evidence="1">Uncharacterized protein</fullName>
    </submittedName>
</protein>
<dbReference type="AlphaFoldDB" id="X1M5Y6"/>
<organism evidence="1">
    <name type="scientific">marine sediment metagenome</name>
    <dbReference type="NCBI Taxonomy" id="412755"/>
    <lineage>
        <taxon>unclassified sequences</taxon>
        <taxon>metagenomes</taxon>
        <taxon>ecological metagenomes</taxon>
    </lineage>
</organism>
<comment type="caution">
    <text evidence="1">The sequence shown here is derived from an EMBL/GenBank/DDBJ whole genome shotgun (WGS) entry which is preliminary data.</text>
</comment>
<dbReference type="EMBL" id="BARV01006479">
    <property type="protein sequence ID" value="GAI13471.1"/>
    <property type="molecule type" value="Genomic_DNA"/>
</dbReference>
<proteinExistence type="predicted"/>
<accession>X1M5Y6</accession>
<gene>
    <name evidence="1" type="ORF">S06H3_13277</name>
</gene>
<name>X1M5Y6_9ZZZZ</name>
<feature type="non-terminal residue" evidence="1">
    <location>
        <position position="1"/>
    </location>
</feature>